<feature type="compositionally biased region" description="Basic and acidic residues" evidence="1">
    <location>
        <begin position="51"/>
        <end position="84"/>
    </location>
</feature>
<organism evidence="3 4">
    <name type="scientific">Coemansia guatemalensis</name>
    <dbReference type="NCBI Taxonomy" id="2761395"/>
    <lineage>
        <taxon>Eukaryota</taxon>
        <taxon>Fungi</taxon>
        <taxon>Fungi incertae sedis</taxon>
        <taxon>Zoopagomycota</taxon>
        <taxon>Kickxellomycotina</taxon>
        <taxon>Kickxellomycetes</taxon>
        <taxon>Kickxellales</taxon>
        <taxon>Kickxellaceae</taxon>
        <taxon>Coemansia</taxon>
    </lineage>
</organism>
<dbReference type="OrthoDB" id="5364245at2759"/>
<name>A0A9W8LQS5_9FUNG</name>
<dbReference type="Pfam" id="PF13921">
    <property type="entry name" value="Myb_DNA-bind_6"/>
    <property type="match status" value="1"/>
</dbReference>
<dbReference type="Gene3D" id="1.10.10.60">
    <property type="entry name" value="Homeodomain-like"/>
    <property type="match status" value="1"/>
</dbReference>
<dbReference type="Proteomes" id="UP001140094">
    <property type="component" value="Unassembled WGS sequence"/>
</dbReference>
<feature type="non-terminal residue" evidence="3">
    <location>
        <position position="556"/>
    </location>
</feature>
<evidence type="ECO:0000256" key="1">
    <source>
        <dbReference type="SAM" id="MobiDB-lite"/>
    </source>
</evidence>
<keyword evidence="4" id="KW-1185">Reference proteome</keyword>
<dbReference type="AlphaFoldDB" id="A0A9W8LQS5"/>
<evidence type="ECO:0000313" key="3">
    <source>
        <dbReference type="EMBL" id="KAJ2793553.1"/>
    </source>
</evidence>
<dbReference type="PROSITE" id="PS50090">
    <property type="entry name" value="MYB_LIKE"/>
    <property type="match status" value="1"/>
</dbReference>
<reference evidence="3" key="1">
    <citation type="submission" date="2022-07" db="EMBL/GenBank/DDBJ databases">
        <title>Phylogenomic reconstructions and comparative analyses of Kickxellomycotina fungi.</title>
        <authorList>
            <person name="Reynolds N.K."/>
            <person name="Stajich J.E."/>
            <person name="Barry K."/>
            <person name="Grigoriev I.V."/>
            <person name="Crous P."/>
            <person name="Smith M.E."/>
        </authorList>
    </citation>
    <scope>NUCLEOTIDE SEQUENCE</scope>
    <source>
        <strain evidence="3">NRRL 1565</strain>
    </source>
</reference>
<sequence>MARAVSSWVMDYHQAVDKSRYTVAGRRRILPEHFINNATEDANEALPAVEDPAKDPNVEPRDRESQSSEAAERESAAVEPRTDNDDVEEEGNAASSDTTAVPLLASNSEVAAAGTATTEAEDDSEAGAQTEPALEVTVKEEPSTQPVPLEEQEAIPRDIGDTGSDTAMAESVPTKVTNGTPAEDHVVPASTDQYESAASVYHILAQLPGGDGLEEILGDSIYALQSLSGLAPYTPAWDEMYCDILDASPVVPICKTMWPDFEVEEATSEESVHGMFGDADDSIDVQSLLRLSADENGRALAGEPELAGARSIFTRNLLAPPLLPMFTQANKTQRNTHGSGGQPPADTAIQQAISEACPGQAVFEWSAERDKTLARIVQQYTGNWRLIAESLNHALALYGSRSLTPRVCYERWISIKEDYPLDRATVQTGFDEQEFGRRKQHSWARQLAVQPTVTPQNAMQLATGIVSHMEALRVVSESKKKRDSTQPPAPIPPREIKSLSGEQKVPTPAELSKVKFENDRRIQQIFIEQRQATAAAAALAMQQQRNLNPQFQAFQI</sequence>
<evidence type="ECO:0000313" key="4">
    <source>
        <dbReference type="Proteomes" id="UP001140094"/>
    </source>
</evidence>
<feature type="region of interest" description="Disordered" evidence="1">
    <location>
        <begin position="40"/>
        <end position="148"/>
    </location>
</feature>
<proteinExistence type="predicted"/>
<dbReference type="EMBL" id="JANBUO010002861">
    <property type="protein sequence ID" value="KAJ2793553.1"/>
    <property type="molecule type" value="Genomic_DNA"/>
</dbReference>
<feature type="domain" description="Myb-like" evidence="2">
    <location>
        <begin position="365"/>
        <end position="416"/>
    </location>
</feature>
<protein>
    <submittedName>
        <fullName evidence="3">Chromatin modification- protein VID21</fullName>
    </submittedName>
</protein>
<feature type="compositionally biased region" description="Polar residues" evidence="1">
    <location>
        <begin position="93"/>
        <end position="109"/>
    </location>
</feature>
<dbReference type="CDD" id="cd00167">
    <property type="entry name" value="SANT"/>
    <property type="match status" value="1"/>
</dbReference>
<dbReference type="InterPro" id="IPR001005">
    <property type="entry name" value="SANT/Myb"/>
</dbReference>
<gene>
    <name evidence="3" type="primary">EAF1</name>
    <name evidence="3" type="ORF">H4R20_006508</name>
</gene>
<evidence type="ECO:0000259" key="2">
    <source>
        <dbReference type="PROSITE" id="PS50090"/>
    </source>
</evidence>
<accession>A0A9W8LQS5</accession>
<comment type="caution">
    <text evidence="3">The sequence shown here is derived from an EMBL/GenBank/DDBJ whole genome shotgun (WGS) entry which is preliminary data.</text>
</comment>
<feature type="region of interest" description="Disordered" evidence="1">
    <location>
        <begin position="476"/>
        <end position="508"/>
    </location>
</feature>